<dbReference type="Gene3D" id="1.10.10.10">
    <property type="entry name" value="Winged helix-like DNA-binding domain superfamily/Winged helix DNA-binding domain"/>
    <property type="match status" value="1"/>
</dbReference>
<sequence length="289" mass="32108">MTCWDGISEFVCVIEQKGFTAAAQRLKTSPAQISRKVAALEARLAVKLINRTTRKVSLTEAGQLYYQECKALVSGLENADLLVSQMQSKPKGLIKLTAPVTYGEQIIAPLVNDFLVKYPDLEVELILTNQKLDLIDQGIDLAIRLGQLKDSSFIAKRLANRRLHVCATPKYLDQCGTPYALSELSQHNCLMGTLEQWRFKEAGKTRNLSVHGRIKCNSGPALLDAARKHLGLAQLPDFYVAPLLASGELVEVLSSYQDDSEAVWALYPQRQYLSPKMQVLLAYISEQLA</sequence>
<evidence type="ECO:0000313" key="7">
    <source>
        <dbReference type="Proteomes" id="UP001161389"/>
    </source>
</evidence>
<evidence type="ECO:0000259" key="5">
    <source>
        <dbReference type="PROSITE" id="PS50931"/>
    </source>
</evidence>
<dbReference type="PANTHER" id="PTHR30537">
    <property type="entry name" value="HTH-TYPE TRANSCRIPTIONAL REGULATOR"/>
    <property type="match status" value="1"/>
</dbReference>
<dbReference type="InterPro" id="IPR036388">
    <property type="entry name" value="WH-like_DNA-bd_sf"/>
</dbReference>
<dbReference type="AlphaFoldDB" id="A0AA37S9V6"/>
<keyword evidence="3" id="KW-0238">DNA-binding</keyword>
<reference evidence="6" key="2">
    <citation type="submission" date="2023-01" db="EMBL/GenBank/DDBJ databases">
        <title>Draft genome sequence of Litoribrevibacter albus strain NBRC 110071.</title>
        <authorList>
            <person name="Sun Q."/>
            <person name="Mori K."/>
        </authorList>
    </citation>
    <scope>NUCLEOTIDE SEQUENCE</scope>
    <source>
        <strain evidence="6">NBRC 110071</strain>
    </source>
</reference>
<dbReference type="SUPFAM" id="SSF46785">
    <property type="entry name" value="Winged helix' DNA-binding domain"/>
    <property type="match status" value="1"/>
</dbReference>
<dbReference type="InterPro" id="IPR036390">
    <property type="entry name" value="WH_DNA-bd_sf"/>
</dbReference>
<dbReference type="PANTHER" id="PTHR30537:SF10">
    <property type="entry name" value="TRANSCRIPTIONAL REGULATOR-RELATED"/>
    <property type="match status" value="1"/>
</dbReference>
<gene>
    <name evidence="6" type="ORF">GCM10007876_15820</name>
</gene>
<evidence type="ECO:0000313" key="6">
    <source>
        <dbReference type="EMBL" id="GLQ31103.1"/>
    </source>
</evidence>
<dbReference type="PROSITE" id="PS50931">
    <property type="entry name" value="HTH_LYSR"/>
    <property type="match status" value="1"/>
</dbReference>
<dbReference type="RefSeq" id="WP_284380594.1">
    <property type="nucleotide sequence ID" value="NZ_BSNM01000011.1"/>
</dbReference>
<dbReference type="Gene3D" id="3.40.190.290">
    <property type="match status" value="1"/>
</dbReference>
<dbReference type="InterPro" id="IPR005119">
    <property type="entry name" value="LysR_subst-bd"/>
</dbReference>
<dbReference type="InterPro" id="IPR058163">
    <property type="entry name" value="LysR-type_TF_proteobact-type"/>
</dbReference>
<dbReference type="Pfam" id="PF03466">
    <property type="entry name" value="LysR_substrate"/>
    <property type="match status" value="1"/>
</dbReference>
<proteinExistence type="inferred from homology"/>
<feature type="domain" description="HTH lysR-type" evidence="5">
    <location>
        <begin position="10"/>
        <end position="59"/>
    </location>
</feature>
<comment type="caution">
    <text evidence="6">The sequence shown here is derived from an EMBL/GenBank/DDBJ whole genome shotgun (WGS) entry which is preliminary data.</text>
</comment>
<evidence type="ECO:0000256" key="1">
    <source>
        <dbReference type="ARBA" id="ARBA00009437"/>
    </source>
</evidence>
<dbReference type="FunFam" id="1.10.10.10:FF:000001">
    <property type="entry name" value="LysR family transcriptional regulator"/>
    <property type="match status" value="1"/>
</dbReference>
<dbReference type="EMBL" id="BSNM01000011">
    <property type="protein sequence ID" value="GLQ31103.1"/>
    <property type="molecule type" value="Genomic_DNA"/>
</dbReference>
<accession>A0AA37S9V6</accession>
<dbReference type="Proteomes" id="UP001161389">
    <property type="component" value="Unassembled WGS sequence"/>
</dbReference>
<dbReference type="GO" id="GO:0003700">
    <property type="term" value="F:DNA-binding transcription factor activity"/>
    <property type="evidence" value="ECO:0007669"/>
    <property type="project" value="InterPro"/>
</dbReference>
<protein>
    <submittedName>
        <fullName evidence="6">Transcriptional regulator</fullName>
    </submittedName>
</protein>
<organism evidence="6 7">
    <name type="scientific">Litoribrevibacter albus</name>
    <dbReference type="NCBI Taxonomy" id="1473156"/>
    <lineage>
        <taxon>Bacteria</taxon>
        <taxon>Pseudomonadati</taxon>
        <taxon>Pseudomonadota</taxon>
        <taxon>Gammaproteobacteria</taxon>
        <taxon>Oceanospirillales</taxon>
        <taxon>Oceanospirillaceae</taxon>
        <taxon>Litoribrevibacter</taxon>
    </lineage>
</organism>
<evidence type="ECO:0000256" key="2">
    <source>
        <dbReference type="ARBA" id="ARBA00023015"/>
    </source>
</evidence>
<dbReference type="SUPFAM" id="SSF53850">
    <property type="entry name" value="Periplasmic binding protein-like II"/>
    <property type="match status" value="1"/>
</dbReference>
<keyword evidence="7" id="KW-1185">Reference proteome</keyword>
<reference evidence="6" key="1">
    <citation type="journal article" date="2014" name="Int. J. Syst. Evol. Microbiol.">
        <title>Complete genome sequence of Corynebacterium casei LMG S-19264T (=DSM 44701T), isolated from a smear-ripened cheese.</title>
        <authorList>
            <consortium name="US DOE Joint Genome Institute (JGI-PGF)"/>
            <person name="Walter F."/>
            <person name="Albersmeier A."/>
            <person name="Kalinowski J."/>
            <person name="Ruckert C."/>
        </authorList>
    </citation>
    <scope>NUCLEOTIDE SEQUENCE</scope>
    <source>
        <strain evidence="6">NBRC 110071</strain>
    </source>
</reference>
<dbReference type="InterPro" id="IPR000847">
    <property type="entry name" value="LysR_HTH_N"/>
</dbReference>
<dbReference type="GO" id="GO:0043565">
    <property type="term" value="F:sequence-specific DNA binding"/>
    <property type="evidence" value="ECO:0007669"/>
    <property type="project" value="TreeGrafter"/>
</dbReference>
<keyword evidence="2" id="KW-0805">Transcription regulation</keyword>
<dbReference type="FunFam" id="3.40.190.290:FF:000001">
    <property type="entry name" value="Transcriptional regulator, LysR family"/>
    <property type="match status" value="1"/>
</dbReference>
<dbReference type="GO" id="GO:0006351">
    <property type="term" value="P:DNA-templated transcription"/>
    <property type="evidence" value="ECO:0007669"/>
    <property type="project" value="TreeGrafter"/>
</dbReference>
<keyword evidence="4" id="KW-0804">Transcription</keyword>
<evidence type="ECO:0000256" key="3">
    <source>
        <dbReference type="ARBA" id="ARBA00023125"/>
    </source>
</evidence>
<evidence type="ECO:0000256" key="4">
    <source>
        <dbReference type="ARBA" id="ARBA00023163"/>
    </source>
</evidence>
<comment type="similarity">
    <text evidence="1">Belongs to the LysR transcriptional regulatory family.</text>
</comment>
<name>A0AA37S9V6_9GAMM</name>
<dbReference type="Pfam" id="PF00126">
    <property type="entry name" value="HTH_1"/>
    <property type="match status" value="1"/>
</dbReference>